<sequence length="162" mass="17694">MAELLSRGLQRQILTDLAGVYPKRVNISGAWDDVDRNTLIVNLRYLTEHHMVDMQWLALQNGEMKLGAPCITARGLDFLQDDGGLSAILGVVTVKLHDDSIKALLIARVNSTDAEEGVKDQLKDAIRSLPAEATKSVAMRLLEYGVSQSPLALAAFQKLIGL</sequence>
<proteinExistence type="predicted"/>
<comment type="caution">
    <text evidence="1">The sequence shown here is derived from an EMBL/GenBank/DDBJ whole genome shotgun (WGS) entry which is preliminary data.</text>
</comment>
<evidence type="ECO:0000313" key="2">
    <source>
        <dbReference type="Proteomes" id="UP001595547"/>
    </source>
</evidence>
<name>A0ABV7IZR5_9RHOB</name>
<accession>A0ABV7IZR5</accession>
<dbReference type="Proteomes" id="UP001595547">
    <property type="component" value="Unassembled WGS sequence"/>
</dbReference>
<gene>
    <name evidence="1" type="ORF">ACFOGH_07865</name>
</gene>
<protein>
    <submittedName>
        <fullName evidence="1">Uncharacterized protein</fullName>
    </submittedName>
</protein>
<reference evidence="2" key="1">
    <citation type="journal article" date="2019" name="Int. J. Syst. Evol. Microbiol.">
        <title>The Global Catalogue of Microorganisms (GCM) 10K type strain sequencing project: providing services to taxonomists for standard genome sequencing and annotation.</title>
        <authorList>
            <consortium name="The Broad Institute Genomics Platform"/>
            <consortium name="The Broad Institute Genome Sequencing Center for Infectious Disease"/>
            <person name="Wu L."/>
            <person name="Ma J."/>
        </authorList>
    </citation>
    <scope>NUCLEOTIDE SEQUENCE [LARGE SCALE GENOMIC DNA]</scope>
    <source>
        <strain evidence="2">KCTC 52039</strain>
    </source>
</reference>
<dbReference type="RefSeq" id="WP_380072518.1">
    <property type="nucleotide sequence ID" value="NZ_JBHRTO010000001.1"/>
</dbReference>
<dbReference type="EMBL" id="JBHRTO010000001">
    <property type="protein sequence ID" value="MFC3180900.1"/>
    <property type="molecule type" value="Genomic_DNA"/>
</dbReference>
<organism evidence="1 2">
    <name type="scientific">Cypionkella sinensis</name>
    <dbReference type="NCBI Taxonomy" id="1756043"/>
    <lineage>
        <taxon>Bacteria</taxon>
        <taxon>Pseudomonadati</taxon>
        <taxon>Pseudomonadota</taxon>
        <taxon>Alphaproteobacteria</taxon>
        <taxon>Rhodobacterales</taxon>
        <taxon>Paracoccaceae</taxon>
        <taxon>Cypionkella</taxon>
    </lineage>
</organism>
<keyword evidence="2" id="KW-1185">Reference proteome</keyword>
<evidence type="ECO:0000313" key="1">
    <source>
        <dbReference type="EMBL" id="MFC3180900.1"/>
    </source>
</evidence>